<dbReference type="InterPro" id="IPR036291">
    <property type="entry name" value="NAD(P)-bd_dom_sf"/>
</dbReference>
<feature type="active site" evidence="4">
    <location>
        <position position="170"/>
    </location>
</feature>
<dbReference type="InterPro" id="IPR006115">
    <property type="entry name" value="6PGDH_NADP-bd"/>
</dbReference>
<dbReference type="GO" id="GO:0051287">
    <property type="term" value="F:NAD binding"/>
    <property type="evidence" value="ECO:0007669"/>
    <property type="project" value="InterPro"/>
</dbReference>
<evidence type="ECO:0000259" key="6">
    <source>
        <dbReference type="Pfam" id="PF03446"/>
    </source>
</evidence>
<dbReference type="InterPro" id="IPR015815">
    <property type="entry name" value="HIBADH-related"/>
</dbReference>
<evidence type="ECO:0000256" key="2">
    <source>
        <dbReference type="ARBA" id="ARBA00023002"/>
    </source>
</evidence>
<evidence type="ECO:0000259" key="7">
    <source>
        <dbReference type="Pfam" id="PF14833"/>
    </source>
</evidence>
<keyword evidence="2 8" id="KW-0560">Oxidoreductase</keyword>
<dbReference type="PANTHER" id="PTHR43060">
    <property type="entry name" value="3-HYDROXYISOBUTYRATE DEHYDROGENASE-LIKE 1, MITOCHONDRIAL-RELATED"/>
    <property type="match status" value="1"/>
</dbReference>
<protein>
    <submittedName>
        <fullName evidence="8">2-hydroxy-3-oxopropionate reductase</fullName>
        <ecNumber evidence="8">1.1.1.60</ecNumber>
    </submittedName>
</protein>
<sequence>MRIGFIGAGRMGAPTVERLIAAGHGVTVLTRRPEALAAAQSKGWVTADTIGETVQDADVVISMVLNDEQVQDAMLGADGALAAMKTGAALVAHTTCDPDTVVLLADSGAARGVHVVDAAVSGGPRDIEEGQLTLWVGGDAAVLDTVRPALAAYASPVLHVGSVGDGQRVKLVNNALFVAQVGLAVDAVRLADAVGISESDILSAVQHGSGDSRALNSVAWIGVEHIGSRLAELMSKDVAVVRQIAERSGTDLGLLGEVLSSDLVEDQILCAGGIPDRALAGSSARTPDSMKRPAATERR</sequence>
<evidence type="ECO:0000256" key="3">
    <source>
        <dbReference type="ARBA" id="ARBA00023027"/>
    </source>
</evidence>
<dbReference type="AlphaFoldDB" id="A0A3G8JLG8"/>
<dbReference type="PIRSF" id="PIRSF000103">
    <property type="entry name" value="HIBADH"/>
    <property type="match status" value="1"/>
</dbReference>
<feature type="region of interest" description="Disordered" evidence="5">
    <location>
        <begin position="280"/>
        <end position="299"/>
    </location>
</feature>
<evidence type="ECO:0000313" key="9">
    <source>
        <dbReference type="Proteomes" id="UP000271469"/>
    </source>
</evidence>
<dbReference type="EC" id="1.1.1.60" evidence="8"/>
<dbReference type="EMBL" id="CP033972">
    <property type="protein sequence ID" value="AZG45916.1"/>
    <property type="molecule type" value="Genomic_DNA"/>
</dbReference>
<proteinExistence type="inferred from homology"/>
<dbReference type="Gene3D" id="1.10.1040.10">
    <property type="entry name" value="N-(1-d-carboxylethyl)-l-norvaline Dehydrogenase, domain 2"/>
    <property type="match status" value="1"/>
</dbReference>
<evidence type="ECO:0000256" key="1">
    <source>
        <dbReference type="ARBA" id="ARBA00009080"/>
    </source>
</evidence>
<evidence type="ECO:0000256" key="4">
    <source>
        <dbReference type="PIRSR" id="PIRSR000103-1"/>
    </source>
</evidence>
<feature type="domain" description="3-hydroxyisobutyrate dehydrogenase-like NAD-binding" evidence="7">
    <location>
        <begin position="164"/>
        <end position="255"/>
    </location>
</feature>
<accession>A0A3G8JLG8</accession>
<feature type="domain" description="6-phosphogluconate dehydrogenase NADP-binding" evidence="6">
    <location>
        <begin position="2"/>
        <end position="161"/>
    </location>
</feature>
<dbReference type="Gene3D" id="3.40.50.720">
    <property type="entry name" value="NAD(P)-binding Rossmann-like Domain"/>
    <property type="match status" value="1"/>
</dbReference>
<keyword evidence="3" id="KW-0520">NAD</keyword>
<dbReference type="Pfam" id="PF14833">
    <property type="entry name" value="NAD_binding_11"/>
    <property type="match status" value="1"/>
</dbReference>
<dbReference type="GO" id="GO:0050661">
    <property type="term" value="F:NADP binding"/>
    <property type="evidence" value="ECO:0007669"/>
    <property type="project" value="InterPro"/>
</dbReference>
<comment type="similarity">
    <text evidence="1">Belongs to the HIBADH-related family.</text>
</comment>
<dbReference type="SUPFAM" id="SSF48179">
    <property type="entry name" value="6-phosphogluconate dehydrogenase C-terminal domain-like"/>
    <property type="match status" value="1"/>
</dbReference>
<dbReference type="InterPro" id="IPR029154">
    <property type="entry name" value="HIBADH-like_NADP-bd"/>
</dbReference>
<dbReference type="InterPro" id="IPR008927">
    <property type="entry name" value="6-PGluconate_DH-like_C_sf"/>
</dbReference>
<gene>
    <name evidence="8" type="primary">garR_2</name>
    <name evidence="8" type="ORF">D7316_02516</name>
</gene>
<dbReference type="OrthoDB" id="3185659at2"/>
<evidence type="ECO:0000256" key="5">
    <source>
        <dbReference type="SAM" id="MobiDB-lite"/>
    </source>
</evidence>
<feature type="compositionally biased region" description="Basic and acidic residues" evidence="5">
    <location>
        <begin position="288"/>
        <end position="299"/>
    </location>
</feature>
<dbReference type="Proteomes" id="UP000271469">
    <property type="component" value="Chromosome"/>
</dbReference>
<dbReference type="GO" id="GO:0008679">
    <property type="term" value="F:2-hydroxy-3-oxopropionate reductase activity"/>
    <property type="evidence" value="ECO:0007669"/>
    <property type="project" value="UniProtKB-EC"/>
</dbReference>
<keyword evidence="9" id="KW-1185">Reference proteome</keyword>
<dbReference type="PANTHER" id="PTHR43060:SF15">
    <property type="entry name" value="3-HYDROXYISOBUTYRATE DEHYDROGENASE-LIKE 1, MITOCHONDRIAL-RELATED"/>
    <property type="match status" value="1"/>
</dbReference>
<name>A0A3G8JLG8_9ACTN</name>
<organism evidence="8 9">
    <name type="scientific">Gordonia insulae</name>
    <dbReference type="NCBI Taxonomy" id="2420509"/>
    <lineage>
        <taxon>Bacteria</taxon>
        <taxon>Bacillati</taxon>
        <taxon>Actinomycetota</taxon>
        <taxon>Actinomycetes</taxon>
        <taxon>Mycobacteriales</taxon>
        <taxon>Gordoniaceae</taxon>
        <taxon>Gordonia</taxon>
    </lineage>
</organism>
<dbReference type="RefSeq" id="WP_124708515.1">
    <property type="nucleotide sequence ID" value="NZ_CP033972.1"/>
</dbReference>
<dbReference type="KEGG" id="gom:D7316_02516"/>
<dbReference type="Pfam" id="PF03446">
    <property type="entry name" value="NAD_binding_2"/>
    <property type="match status" value="1"/>
</dbReference>
<reference evidence="8 9" key="1">
    <citation type="submission" date="2018-11" db="EMBL/GenBank/DDBJ databases">
        <title>Gordonia insulae sp. nov., isolated from an island soil.</title>
        <authorList>
            <person name="Kim Y.S."/>
            <person name="Kim S.B."/>
        </authorList>
    </citation>
    <scope>NUCLEOTIDE SEQUENCE [LARGE SCALE GENOMIC DNA]</scope>
    <source>
        <strain evidence="8 9">MMS17-SY073</strain>
    </source>
</reference>
<dbReference type="SUPFAM" id="SSF51735">
    <property type="entry name" value="NAD(P)-binding Rossmann-fold domains"/>
    <property type="match status" value="1"/>
</dbReference>
<dbReference type="InterPro" id="IPR013328">
    <property type="entry name" value="6PGD_dom2"/>
</dbReference>
<evidence type="ECO:0000313" key="8">
    <source>
        <dbReference type="EMBL" id="AZG45916.1"/>
    </source>
</evidence>